<sequence>MDALLTAKKVKKVYSIGETKVHALKGVDLDIYENTFYSIVGKSGSGKSTLLHLLSGMDKPTEGRVVFQGKDMGNLPDKELSRMKRKEFGFVFQAYHLLPELCVLENVLLPVYLDYGEPDQNHVDEVMTCLGLQDKYYKFPSQLSGGEQQRVAIARALMNKPRIIFADEPTGNLDQENSDEVIELLINSSLRFHQSIVLVTHDMDIAQRADRVVHIKDGVLS</sequence>
<dbReference type="InterPro" id="IPR017871">
    <property type="entry name" value="ABC_transporter-like_CS"/>
</dbReference>
<dbReference type="InterPro" id="IPR003439">
    <property type="entry name" value="ABC_transporter-like_ATP-bd"/>
</dbReference>
<reference evidence="6" key="1">
    <citation type="submission" date="2022-07" db="EMBL/GenBank/DDBJ databases">
        <title>Enhanced cultured diversity of the mouse gut microbiota enables custom-made synthetic communities.</title>
        <authorList>
            <person name="Afrizal A."/>
        </authorList>
    </citation>
    <scope>NUCLEOTIDE SEQUENCE</scope>
    <source>
        <strain evidence="6">DSM 28593</strain>
    </source>
</reference>
<dbReference type="InterPro" id="IPR003593">
    <property type="entry name" value="AAA+_ATPase"/>
</dbReference>
<dbReference type="SUPFAM" id="SSF52540">
    <property type="entry name" value="P-loop containing nucleoside triphosphate hydrolases"/>
    <property type="match status" value="1"/>
</dbReference>
<dbReference type="RefSeq" id="WP_257530159.1">
    <property type="nucleotide sequence ID" value="NZ_JANKAS010000004.1"/>
</dbReference>
<evidence type="ECO:0000313" key="7">
    <source>
        <dbReference type="Proteomes" id="UP001205748"/>
    </source>
</evidence>
<dbReference type="GO" id="GO:0098796">
    <property type="term" value="C:membrane protein complex"/>
    <property type="evidence" value="ECO:0007669"/>
    <property type="project" value="UniProtKB-ARBA"/>
</dbReference>
<dbReference type="EMBL" id="JANKAS010000004">
    <property type="protein sequence ID" value="MCR1898629.1"/>
    <property type="molecule type" value="Genomic_DNA"/>
</dbReference>
<dbReference type="CDD" id="cd03255">
    <property type="entry name" value="ABC_MJ0796_LolCDE_FtsE"/>
    <property type="match status" value="1"/>
</dbReference>
<dbReference type="GO" id="GO:0005524">
    <property type="term" value="F:ATP binding"/>
    <property type="evidence" value="ECO:0007669"/>
    <property type="project" value="UniProtKB-KW"/>
</dbReference>
<protein>
    <submittedName>
        <fullName evidence="6">ABC transporter ATP-binding protein</fullName>
    </submittedName>
</protein>
<dbReference type="Gene3D" id="3.40.50.300">
    <property type="entry name" value="P-loop containing nucleotide triphosphate hydrolases"/>
    <property type="match status" value="1"/>
</dbReference>
<dbReference type="GO" id="GO:0016887">
    <property type="term" value="F:ATP hydrolysis activity"/>
    <property type="evidence" value="ECO:0007669"/>
    <property type="project" value="InterPro"/>
</dbReference>
<comment type="caution">
    <text evidence="6">The sequence shown here is derived from an EMBL/GenBank/DDBJ whole genome shotgun (WGS) entry which is preliminary data.</text>
</comment>
<dbReference type="FunFam" id="3.40.50.300:FF:000032">
    <property type="entry name" value="Export ABC transporter ATP-binding protein"/>
    <property type="match status" value="1"/>
</dbReference>
<organism evidence="6 7">
    <name type="scientific">Irregularibacter muris</name>
    <dbReference type="NCBI Taxonomy" id="1796619"/>
    <lineage>
        <taxon>Bacteria</taxon>
        <taxon>Bacillati</taxon>
        <taxon>Bacillota</taxon>
        <taxon>Clostridia</taxon>
        <taxon>Eubacteriales</taxon>
        <taxon>Eubacteriaceae</taxon>
        <taxon>Irregularibacter</taxon>
    </lineage>
</organism>
<dbReference type="InterPro" id="IPR017911">
    <property type="entry name" value="MacB-like_ATP-bd"/>
</dbReference>
<gene>
    <name evidence="6" type="ORF">NSA47_06440</name>
</gene>
<dbReference type="PANTHER" id="PTHR42798:SF6">
    <property type="entry name" value="CELL DIVISION ATP-BINDING PROTEIN FTSE"/>
    <property type="match status" value="1"/>
</dbReference>
<evidence type="ECO:0000256" key="3">
    <source>
        <dbReference type="ARBA" id="ARBA00022741"/>
    </source>
</evidence>
<evidence type="ECO:0000313" key="6">
    <source>
        <dbReference type="EMBL" id="MCR1898629.1"/>
    </source>
</evidence>
<dbReference type="Pfam" id="PF00005">
    <property type="entry name" value="ABC_tran"/>
    <property type="match status" value="1"/>
</dbReference>
<accession>A0AAE3HFR4</accession>
<evidence type="ECO:0000256" key="2">
    <source>
        <dbReference type="ARBA" id="ARBA00022448"/>
    </source>
</evidence>
<keyword evidence="2" id="KW-0813">Transport</keyword>
<dbReference type="GO" id="GO:0022857">
    <property type="term" value="F:transmembrane transporter activity"/>
    <property type="evidence" value="ECO:0007669"/>
    <property type="project" value="UniProtKB-ARBA"/>
</dbReference>
<comment type="similarity">
    <text evidence="1">Belongs to the ABC transporter superfamily.</text>
</comment>
<dbReference type="InterPro" id="IPR027417">
    <property type="entry name" value="P-loop_NTPase"/>
</dbReference>
<evidence type="ECO:0000256" key="1">
    <source>
        <dbReference type="ARBA" id="ARBA00005417"/>
    </source>
</evidence>
<dbReference type="Proteomes" id="UP001205748">
    <property type="component" value="Unassembled WGS sequence"/>
</dbReference>
<feature type="domain" description="ABC transporter" evidence="5">
    <location>
        <begin position="5"/>
        <end position="221"/>
    </location>
</feature>
<dbReference type="AlphaFoldDB" id="A0AAE3HFR4"/>
<keyword evidence="3" id="KW-0547">Nucleotide-binding</keyword>
<dbReference type="SMART" id="SM00382">
    <property type="entry name" value="AAA"/>
    <property type="match status" value="1"/>
</dbReference>
<dbReference type="PANTHER" id="PTHR42798">
    <property type="entry name" value="LIPOPROTEIN-RELEASING SYSTEM ATP-BINDING PROTEIN LOLD"/>
    <property type="match status" value="1"/>
</dbReference>
<keyword evidence="4 6" id="KW-0067">ATP-binding</keyword>
<evidence type="ECO:0000259" key="5">
    <source>
        <dbReference type="PROSITE" id="PS50893"/>
    </source>
</evidence>
<dbReference type="PROSITE" id="PS50893">
    <property type="entry name" value="ABC_TRANSPORTER_2"/>
    <property type="match status" value="1"/>
</dbReference>
<keyword evidence="7" id="KW-1185">Reference proteome</keyword>
<dbReference type="PROSITE" id="PS00211">
    <property type="entry name" value="ABC_TRANSPORTER_1"/>
    <property type="match status" value="1"/>
</dbReference>
<evidence type="ECO:0000256" key="4">
    <source>
        <dbReference type="ARBA" id="ARBA00022840"/>
    </source>
</evidence>
<proteinExistence type="inferred from homology"/>
<name>A0AAE3HFR4_9FIRM</name>